<dbReference type="InterPro" id="IPR032808">
    <property type="entry name" value="DoxX"/>
</dbReference>
<keyword evidence="4 7" id="KW-0812">Transmembrane</keyword>
<feature type="transmembrane region" description="Helical" evidence="7">
    <location>
        <begin position="72"/>
        <end position="88"/>
    </location>
</feature>
<evidence type="ECO:0000256" key="5">
    <source>
        <dbReference type="ARBA" id="ARBA00022989"/>
    </source>
</evidence>
<keyword evidence="6 7" id="KW-0472">Membrane</keyword>
<dbReference type="AlphaFoldDB" id="A0A5M7BND4"/>
<protein>
    <submittedName>
        <fullName evidence="8">DoxX family protein</fullName>
    </submittedName>
</protein>
<proteinExistence type="inferred from homology"/>
<evidence type="ECO:0000256" key="7">
    <source>
        <dbReference type="SAM" id="Phobius"/>
    </source>
</evidence>
<dbReference type="RefSeq" id="WP_150068639.1">
    <property type="nucleotide sequence ID" value="NZ_VWPH01000010.1"/>
</dbReference>
<accession>A0A5M7BND4</accession>
<dbReference type="Proteomes" id="UP000323946">
    <property type="component" value="Unassembled WGS sequence"/>
</dbReference>
<keyword evidence="9" id="KW-1185">Reference proteome</keyword>
<feature type="transmembrane region" description="Helical" evidence="7">
    <location>
        <begin position="108"/>
        <end position="127"/>
    </location>
</feature>
<reference evidence="8 9" key="1">
    <citation type="submission" date="2019-09" db="EMBL/GenBank/DDBJ databases">
        <title>Draft genome sequence of the thermophilic Saccharopolyspora hirsuta VKM Ac-666T.</title>
        <authorList>
            <person name="Lobastova T.G."/>
            <person name="Fokina V."/>
            <person name="Bragin E.Y."/>
            <person name="Shtratnikova V.Y."/>
            <person name="Starodumova I.P."/>
            <person name="Tarlachkov S.V."/>
            <person name="Donova M.V."/>
        </authorList>
    </citation>
    <scope>NUCLEOTIDE SEQUENCE [LARGE SCALE GENOMIC DNA]</scope>
    <source>
        <strain evidence="8 9">VKM Ac-666</strain>
    </source>
</reference>
<dbReference type="GO" id="GO:0005886">
    <property type="term" value="C:plasma membrane"/>
    <property type="evidence" value="ECO:0007669"/>
    <property type="project" value="UniProtKB-SubCell"/>
</dbReference>
<dbReference type="Pfam" id="PF07681">
    <property type="entry name" value="DoxX"/>
    <property type="match status" value="1"/>
</dbReference>
<dbReference type="PANTHER" id="PTHR33452:SF4">
    <property type="entry name" value="BLL4328 PROTEIN"/>
    <property type="match status" value="1"/>
</dbReference>
<feature type="transmembrane region" description="Helical" evidence="7">
    <location>
        <begin position="49"/>
        <end position="67"/>
    </location>
</feature>
<dbReference type="EMBL" id="VWPH01000010">
    <property type="protein sequence ID" value="KAA5830540.1"/>
    <property type="molecule type" value="Genomic_DNA"/>
</dbReference>
<dbReference type="OrthoDB" id="9808524at2"/>
<feature type="transmembrane region" description="Helical" evidence="7">
    <location>
        <begin position="12"/>
        <end position="37"/>
    </location>
</feature>
<dbReference type="PANTHER" id="PTHR33452">
    <property type="entry name" value="OXIDOREDUCTASE CATD-RELATED"/>
    <property type="match status" value="1"/>
</dbReference>
<gene>
    <name evidence="8" type="ORF">F1721_21975</name>
</gene>
<dbReference type="InterPro" id="IPR051907">
    <property type="entry name" value="DoxX-like_oxidoreductase"/>
</dbReference>
<name>A0A5M7BND4_SACHI</name>
<comment type="similarity">
    <text evidence="2">Belongs to the DoxX family.</text>
</comment>
<keyword evidence="3" id="KW-1003">Cell membrane</keyword>
<evidence type="ECO:0000256" key="6">
    <source>
        <dbReference type="ARBA" id="ARBA00023136"/>
    </source>
</evidence>
<evidence type="ECO:0000256" key="4">
    <source>
        <dbReference type="ARBA" id="ARBA00022692"/>
    </source>
</evidence>
<comment type="subcellular location">
    <subcellularLocation>
        <location evidence="1">Cell membrane</location>
        <topology evidence="1">Multi-pass membrane protein</topology>
    </subcellularLocation>
</comment>
<keyword evidence="5 7" id="KW-1133">Transmembrane helix</keyword>
<evidence type="ECO:0000313" key="9">
    <source>
        <dbReference type="Proteomes" id="UP000323946"/>
    </source>
</evidence>
<evidence type="ECO:0000256" key="2">
    <source>
        <dbReference type="ARBA" id="ARBA00006679"/>
    </source>
</evidence>
<comment type="caution">
    <text evidence="8">The sequence shown here is derived from an EMBL/GenBank/DDBJ whole genome shotgun (WGS) entry which is preliminary data.</text>
</comment>
<evidence type="ECO:0000313" key="8">
    <source>
        <dbReference type="EMBL" id="KAA5830540.1"/>
    </source>
</evidence>
<organism evidence="8 9">
    <name type="scientific">Saccharopolyspora hirsuta</name>
    <dbReference type="NCBI Taxonomy" id="1837"/>
    <lineage>
        <taxon>Bacteria</taxon>
        <taxon>Bacillati</taxon>
        <taxon>Actinomycetota</taxon>
        <taxon>Actinomycetes</taxon>
        <taxon>Pseudonocardiales</taxon>
        <taxon>Pseudonocardiaceae</taxon>
        <taxon>Saccharopolyspora</taxon>
    </lineage>
</organism>
<sequence length="136" mass="14776">MAQDVWDRVGEVVLAVTRVVVSFLFVLHGVAILFGAFNAGHTPVGHWPTWWAGLIHLVGGLLVLIGLGTRPAALICSGAMAFAYFTVHQPRGLFPLQNYGEAAALYSWFFLLFAAMGAGPYSVDALLHRARRARAR</sequence>
<evidence type="ECO:0000256" key="3">
    <source>
        <dbReference type="ARBA" id="ARBA00022475"/>
    </source>
</evidence>
<evidence type="ECO:0000256" key="1">
    <source>
        <dbReference type="ARBA" id="ARBA00004651"/>
    </source>
</evidence>